<dbReference type="EMBL" id="FOWD01000005">
    <property type="protein sequence ID" value="SFN96326.1"/>
    <property type="molecule type" value="Genomic_DNA"/>
</dbReference>
<dbReference type="InterPro" id="IPR023214">
    <property type="entry name" value="HAD_sf"/>
</dbReference>
<dbReference type="GO" id="GO:0008253">
    <property type="term" value="F:5'-nucleotidase activity"/>
    <property type="evidence" value="ECO:0007669"/>
    <property type="project" value="InterPro"/>
</dbReference>
<dbReference type="STRING" id="1527.SAMN04489757_105101"/>
<dbReference type="Pfam" id="PF13419">
    <property type="entry name" value="HAD_2"/>
    <property type="match status" value="1"/>
</dbReference>
<dbReference type="InterPro" id="IPR036412">
    <property type="entry name" value="HAD-like_sf"/>
</dbReference>
<dbReference type="OrthoDB" id="9802350at2"/>
<reference evidence="1 2" key="1">
    <citation type="submission" date="2016-10" db="EMBL/GenBank/DDBJ databases">
        <authorList>
            <person name="de Groot N.N."/>
        </authorList>
    </citation>
    <scope>NUCLEOTIDE SEQUENCE [LARGE SCALE GENOMIC DNA]</scope>
    <source>
        <strain evidence="1 2">DSM 1283</strain>
    </source>
</reference>
<gene>
    <name evidence="1" type="ORF">SAMN04489757_105101</name>
</gene>
<dbReference type="InterPro" id="IPR052550">
    <property type="entry name" value="Pyrimidine_5'-ntase_YjjG"/>
</dbReference>
<keyword evidence="2" id="KW-1185">Reference proteome</keyword>
<dbReference type="SFLD" id="SFLDS00003">
    <property type="entry name" value="Haloacid_Dehalogenase"/>
    <property type="match status" value="1"/>
</dbReference>
<sequence length="223" mass="25952">MYRIFLLDIDNTLLDFDAAEKRGFKKVIESYEIEYNNEMLEQYKRINRNLWNLLEQGKIEKEELLNTRYSEFFRLYHIEASGIEAESRFRKHLGESSDLVLNAKETLLELKKQEKKLYSASNGVYDTQIQRLKNVGIYDLFDGMFISEKVGYEKPALPFFEYCFNNIQGFEKEKTIMVGDSISSDIQGAVNAGIDSCLFSRSENPVLSSATYTIRDISELLHI</sequence>
<dbReference type="InterPro" id="IPR011951">
    <property type="entry name" value="HAD-SF_hydro_IA_YjjG/PynA"/>
</dbReference>
<dbReference type="AlphaFoldDB" id="A0A1I5DB09"/>
<dbReference type="Proteomes" id="UP000198806">
    <property type="component" value="Unassembled WGS sequence"/>
</dbReference>
<accession>A0A1I5DB09</accession>
<dbReference type="InterPro" id="IPR041492">
    <property type="entry name" value="HAD_2"/>
</dbReference>
<dbReference type="SUPFAM" id="SSF56784">
    <property type="entry name" value="HAD-like"/>
    <property type="match status" value="1"/>
</dbReference>
<dbReference type="Gene3D" id="3.40.50.1000">
    <property type="entry name" value="HAD superfamily/HAD-like"/>
    <property type="match status" value="1"/>
</dbReference>
<dbReference type="SFLD" id="SFLDG01129">
    <property type="entry name" value="C1.5:_HAD__Beta-PGM__Phosphata"/>
    <property type="match status" value="1"/>
</dbReference>
<organism evidence="1 2">
    <name type="scientific">Anaerocolumna aminovalerica</name>
    <dbReference type="NCBI Taxonomy" id="1527"/>
    <lineage>
        <taxon>Bacteria</taxon>
        <taxon>Bacillati</taxon>
        <taxon>Bacillota</taxon>
        <taxon>Clostridia</taxon>
        <taxon>Lachnospirales</taxon>
        <taxon>Lachnospiraceae</taxon>
        <taxon>Anaerocolumna</taxon>
    </lineage>
</organism>
<dbReference type="InterPro" id="IPR023198">
    <property type="entry name" value="PGP-like_dom2"/>
</dbReference>
<dbReference type="InterPro" id="IPR006439">
    <property type="entry name" value="HAD-SF_hydro_IA"/>
</dbReference>
<dbReference type="RefSeq" id="WP_091684775.1">
    <property type="nucleotide sequence ID" value="NZ_BAABFM010000026.1"/>
</dbReference>
<name>A0A1I5DB09_9FIRM</name>
<dbReference type="NCBIfam" id="TIGR01549">
    <property type="entry name" value="HAD-SF-IA-v1"/>
    <property type="match status" value="1"/>
</dbReference>
<evidence type="ECO:0000313" key="1">
    <source>
        <dbReference type="EMBL" id="SFN96326.1"/>
    </source>
</evidence>
<protein>
    <submittedName>
        <fullName evidence="1">2-haloacid dehalogenase</fullName>
    </submittedName>
</protein>
<evidence type="ECO:0000313" key="2">
    <source>
        <dbReference type="Proteomes" id="UP000198806"/>
    </source>
</evidence>
<dbReference type="NCBIfam" id="TIGR02254">
    <property type="entry name" value="YjjG_YfnB"/>
    <property type="match status" value="1"/>
</dbReference>
<dbReference type="PANTHER" id="PTHR47478:SF1">
    <property type="entry name" value="PYRIMIDINE 5'-NUCLEOTIDASE YJJG"/>
    <property type="match status" value="1"/>
</dbReference>
<dbReference type="PANTHER" id="PTHR47478">
    <property type="match status" value="1"/>
</dbReference>
<proteinExistence type="predicted"/>
<dbReference type="Gene3D" id="1.10.150.240">
    <property type="entry name" value="Putative phosphatase, domain 2"/>
    <property type="match status" value="1"/>
</dbReference>